<dbReference type="InterPro" id="IPR046368">
    <property type="entry name" value="Tag1"/>
</dbReference>
<evidence type="ECO:0000259" key="2">
    <source>
        <dbReference type="PROSITE" id="PS50174"/>
    </source>
</evidence>
<organism evidence="4">
    <name type="scientific">Perkinsus marinus (strain ATCC 50983 / TXsc)</name>
    <dbReference type="NCBI Taxonomy" id="423536"/>
    <lineage>
        <taxon>Eukaryota</taxon>
        <taxon>Sar</taxon>
        <taxon>Alveolata</taxon>
        <taxon>Perkinsozoa</taxon>
        <taxon>Perkinsea</taxon>
        <taxon>Perkinsida</taxon>
        <taxon>Perkinsidae</taxon>
        <taxon>Perkinsus</taxon>
    </lineage>
</organism>
<reference evidence="3 4" key="1">
    <citation type="submission" date="2008-07" db="EMBL/GenBank/DDBJ databases">
        <authorList>
            <person name="El-Sayed N."/>
            <person name="Caler E."/>
            <person name="Inman J."/>
            <person name="Amedeo P."/>
            <person name="Hass B."/>
            <person name="Wortman J."/>
        </authorList>
    </citation>
    <scope>NUCLEOTIDE SEQUENCE [LARGE SCALE GENOMIC DNA]</scope>
    <source>
        <strain evidence="4">ATCC 50983 / TXsc</strain>
    </source>
</reference>
<feature type="compositionally biased region" description="Basic residues" evidence="1">
    <location>
        <begin position="345"/>
        <end position="359"/>
    </location>
</feature>
<dbReference type="PROSITE" id="PS50174">
    <property type="entry name" value="G_PATCH"/>
    <property type="match status" value="1"/>
</dbReference>
<dbReference type="PANTHER" id="PTHR35895">
    <property type="entry name" value="CHROMOSOME 16, WHOLE GENOME SHOTGUN SEQUENCE"/>
    <property type="match status" value="1"/>
</dbReference>
<sequence>MDIVGENIKDCAASASFCLDTILVSTLYNPLIFGVTVEPFTASFSTDEADLGYSSMPAVKVKASSHTVVNETVVVMVSNRSEFDRFSAGIISRDQVTMRVKADIVAKSFGIKFSGLNLDKNMTFEGLNNFEGARPSMVDLDLITSLGDVVRGKARFLATLKVYNPSVVTVRDVGQIFGDIMYSGSQIGMFKTAGDVPLTAGQNSSVAAEIVFSASIGMLRLVRDIILTLVGGADVVVDVRGRNSSNTIFDPAVKSLEVSMLLAVSGVSSSTAGDASKKQEDYMDTMSTDQMNKTYGVGFRLLCKNGYSGEGSLGKTNEGVAAPIAVYRRKDKEGLRDDEREQRVKEKHHRRSRRQKKRSGRELMGDIAVREKLLQGLVRLIRATGQDQMPLWLAAHKVQNNPDRLRSILTLYPKHFQITHFEGEDHVVLRNLSADTIVCECSACFPTRDACILHLTEIVVNPTNPTDATHPQLIGRLSETTGNSVDTLYCLVCDMKCRSAISLAVHALGARVDESISEHRQFGYSLLCAAASGNEDDFDVFYKALKAHNLSFNWDSFGAACADPGVEIEFSEPDVLFTVEVQSCDSSDDSISEVPVVDLDESEEDSSDSDCVEIVDSSPVRPKPRKSSTGDSRRITTEVKRDFVRSSRTIPSAHCLSDNAVMIVEDIDV</sequence>
<evidence type="ECO:0000313" key="4">
    <source>
        <dbReference type="Proteomes" id="UP000007800"/>
    </source>
</evidence>
<evidence type="ECO:0000256" key="1">
    <source>
        <dbReference type="SAM" id="MobiDB-lite"/>
    </source>
</evidence>
<dbReference type="InterPro" id="IPR022185">
    <property type="entry name" value="DUF3712"/>
</dbReference>
<proteinExistence type="predicted"/>
<dbReference type="GO" id="GO:0016020">
    <property type="term" value="C:membrane"/>
    <property type="evidence" value="ECO:0007669"/>
    <property type="project" value="TreeGrafter"/>
</dbReference>
<dbReference type="Proteomes" id="UP000007800">
    <property type="component" value="Unassembled WGS sequence"/>
</dbReference>
<dbReference type="EMBL" id="GG676749">
    <property type="protein sequence ID" value="EER11372.1"/>
    <property type="molecule type" value="Genomic_DNA"/>
</dbReference>
<accession>C5KVY1</accession>
<keyword evidence="4" id="KW-1185">Reference proteome</keyword>
<feature type="compositionally biased region" description="Basic and acidic residues" evidence="1">
    <location>
        <begin position="333"/>
        <end position="344"/>
    </location>
</feature>
<dbReference type="GeneID" id="9046706"/>
<dbReference type="Pfam" id="PF12505">
    <property type="entry name" value="DUF3712"/>
    <property type="match status" value="1"/>
</dbReference>
<feature type="compositionally biased region" description="Acidic residues" evidence="1">
    <location>
        <begin position="600"/>
        <end position="613"/>
    </location>
</feature>
<dbReference type="RefSeq" id="XP_002779577.1">
    <property type="nucleotide sequence ID" value="XM_002779531.1"/>
</dbReference>
<dbReference type="AlphaFoldDB" id="C5KVY1"/>
<dbReference type="Pfam" id="PF01585">
    <property type="entry name" value="G-patch"/>
    <property type="match status" value="1"/>
</dbReference>
<feature type="domain" description="G-patch" evidence="2">
    <location>
        <begin position="294"/>
        <end position="340"/>
    </location>
</feature>
<dbReference type="OrthoDB" id="4822at2759"/>
<feature type="region of interest" description="Disordered" evidence="1">
    <location>
        <begin position="333"/>
        <end position="362"/>
    </location>
</feature>
<feature type="region of interest" description="Disordered" evidence="1">
    <location>
        <begin position="600"/>
        <end position="634"/>
    </location>
</feature>
<dbReference type="InterPro" id="IPR000467">
    <property type="entry name" value="G_patch_dom"/>
</dbReference>
<dbReference type="GO" id="GO:0003676">
    <property type="term" value="F:nucleic acid binding"/>
    <property type="evidence" value="ECO:0007669"/>
    <property type="project" value="InterPro"/>
</dbReference>
<name>C5KVY1_PERM5</name>
<dbReference type="InParanoid" id="C5KVY1"/>
<dbReference type="PANTHER" id="PTHR35895:SF1">
    <property type="entry name" value="LIPID-BINDING SERUM GLYCOPROTEIN C-TERMINAL DOMAIN-CONTAINING PROTEIN"/>
    <property type="match status" value="1"/>
</dbReference>
<evidence type="ECO:0000313" key="3">
    <source>
        <dbReference type="EMBL" id="EER11372.1"/>
    </source>
</evidence>
<protein>
    <recommendedName>
        <fullName evidence="2">G-patch domain-containing protein</fullName>
    </recommendedName>
</protein>
<dbReference type="SMART" id="SM00443">
    <property type="entry name" value="G_patch"/>
    <property type="match status" value="1"/>
</dbReference>
<gene>
    <name evidence="3" type="ORF">Pmar_PMAR020723</name>
</gene>